<gene>
    <name evidence="7" type="primary">mraY</name>
    <name evidence="10" type="ORF">SAMN05444392_102100</name>
</gene>
<accession>A0A1M4UZT3</accession>
<dbReference type="AlphaFoldDB" id="A0A1M4UZT3"/>
<evidence type="ECO:0000256" key="6">
    <source>
        <dbReference type="ARBA" id="ARBA00023136"/>
    </source>
</evidence>
<keyword evidence="7" id="KW-1003">Cell membrane</keyword>
<dbReference type="HAMAP" id="MF_00038">
    <property type="entry name" value="MraY"/>
    <property type="match status" value="1"/>
</dbReference>
<reference evidence="10 11" key="1">
    <citation type="submission" date="2016-11" db="EMBL/GenBank/DDBJ databases">
        <authorList>
            <person name="Jaros S."/>
            <person name="Januszkiewicz K."/>
            <person name="Wedrychowicz H."/>
        </authorList>
    </citation>
    <scope>NUCLEOTIDE SEQUENCE [LARGE SCALE GENOMIC DNA]</scope>
    <source>
        <strain evidence="10 11">DSM 44666</strain>
    </source>
</reference>
<keyword evidence="7" id="KW-0132">Cell division</keyword>
<feature type="transmembrane region" description="Helical" evidence="7">
    <location>
        <begin position="153"/>
        <end position="181"/>
    </location>
</feature>
<dbReference type="GO" id="GO:0008360">
    <property type="term" value="P:regulation of cell shape"/>
    <property type="evidence" value="ECO:0007669"/>
    <property type="project" value="UniProtKB-KW"/>
</dbReference>
<keyword evidence="7 9" id="KW-0479">Metal-binding</keyword>
<dbReference type="GO" id="GO:0009252">
    <property type="term" value="P:peptidoglycan biosynthetic process"/>
    <property type="evidence" value="ECO:0007669"/>
    <property type="project" value="UniProtKB-UniRule"/>
</dbReference>
<dbReference type="PANTHER" id="PTHR22926">
    <property type="entry name" value="PHOSPHO-N-ACETYLMURAMOYL-PENTAPEPTIDE-TRANSFERASE"/>
    <property type="match status" value="1"/>
</dbReference>
<feature type="transmembrane region" description="Helical" evidence="7">
    <location>
        <begin position="6"/>
        <end position="31"/>
    </location>
</feature>
<comment type="pathway">
    <text evidence="7">Cell wall biogenesis; peptidoglycan biosynthesis.</text>
</comment>
<evidence type="ECO:0000256" key="9">
    <source>
        <dbReference type="PIRSR" id="PIRSR600715-1"/>
    </source>
</evidence>
<comment type="catalytic activity">
    <reaction evidence="7">
        <text>UDP-N-acetyl-alpha-D-muramoyl-L-alanyl-gamma-D-glutamyl-meso-2,6-diaminopimeloyl-D-alanyl-D-alanine + di-trans,octa-cis-undecaprenyl phosphate = di-trans,octa-cis-undecaprenyl diphospho-N-acetyl-alpha-D-muramoyl-L-alanyl-D-glutamyl-meso-2,6-diaminopimeloyl-D-alanyl-D-alanine + UMP</text>
        <dbReference type="Rhea" id="RHEA:28386"/>
        <dbReference type="ChEBI" id="CHEBI:57865"/>
        <dbReference type="ChEBI" id="CHEBI:60392"/>
        <dbReference type="ChEBI" id="CHEBI:61386"/>
        <dbReference type="ChEBI" id="CHEBI:61387"/>
        <dbReference type="EC" id="2.7.8.13"/>
    </reaction>
</comment>
<dbReference type="GO" id="GO:0008963">
    <property type="term" value="F:phospho-N-acetylmuramoyl-pentapeptide-transferase activity"/>
    <property type="evidence" value="ECO:0007669"/>
    <property type="project" value="UniProtKB-UniRule"/>
</dbReference>
<organism evidence="10 11">
    <name type="scientific">Seinonella peptonophila</name>
    <dbReference type="NCBI Taxonomy" id="112248"/>
    <lineage>
        <taxon>Bacteria</taxon>
        <taxon>Bacillati</taxon>
        <taxon>Bacillota</taxon>
        <taxon>Bacilli</taxon>
        <taxon>Bacillales</taxon>
        <taxon>Thermoactinomycetaceae</taxon>
        <taxon>Seinonella</taxon>
    </lineage>
</organism>
<keyword evidence="7" id="KW-0133">Cell shape</keyword>
<dbReference type="InterPro" id="IPR018480">
    <property type="entry name" value="PNAcMuramoyl-5peptid_Trfase_CS"/>
</dbReference>
<feature type="transmembrane region" description="Helical" evidence="7">
    <location>
        <begin position="270"/>
        <end position="292"/>
    </location>
</feature>
<keyword evidence="5 7" id="KW-1133">Transmembrane helix</keyword>
<dbReference type="GO" id="GO:0071555">
    <property type="term" value="P:cell wall organization"/>
    <property type="evidence" value="ECO:0007669"/>
    <property type="project" value="UniProtKB-KW"/>
</dbReference>
<evidence type="ECO:0000256" key="5">
    <source>
        <dbReference type="ARBA" id="ARBA00022989"/>
    </source>
</evidence>
<keyword evidence="7" id="KW-0573">Peptidoglycan synthesis</keyword>
<evidence type="ECO:0000313" key="10">
    <source>
        <dbReference type="EMBL" id="SHE62179.1"/>
    </source>
</evidence>
<dbReference type="PROSITE" id="PS01348">
    <property type="entry name" value="MRAY_2"/>
    <property type="match status" value="1"/>
</dbReference>
<dbReference type="GO" id="GO:0005886">
    <property type="term" value="C:plasma membrane"/>
    <property type="evidence" value="ECO:0007669"/>
    <property type="project" value="UniProtKB-SubCell"/>
</dbReference>
<dbReference type="Pfam" id="PF00953">
    <property type="entry name" value="Glycos_transf_4"/>
    <property type="match status" value="1"/>
</dbReference>
<dbReference type="PROSITE" id="PS01347">
    <property type="entry name" value="MRAY_1"/>
    <property type="match status" value="1"/>
</dbReference>
<evidence type="ECO:0000313" key="11">
    <source>
        <dbReference type="Proteomes" id="UP000184476"/>
    </source>
</evidence>
<dbReference type="EC" id="2.7.8.13" evidence="7 8"/>
<dbReference type="Pfam" id="PF10555">
    <property type="entry name" value="MraY_sig1"/>
    <property type="match status" value="1"/>
</dbReference>
<dbReference type="GO" id="GO:0046872">
    <property type="term" value="F:metal ion binding"/>
    <property type="evidence" value="ECO:0007669"/>
    <property type="project" value="UniProtKB-KW"/>
</dbReference>
<keyword evidence="7" id="KW-0131">Cell cycle</keyword>
<keyword evidence="11" id="KW-1185">Reference proteome</keyword>
<feature type="transmembrane region" description="Helical" evidence="7">
    <location>
        <begin position="87"/>
        <end position="108"/>
    </location>
</feature>
<dbReference type="EMBL" id="FQVL01000002">
    <property type="protein sequence ID" value="SHE62179.1"/>
    <property type="molecule type" value="Genomic_DNA"/>
</dbReference>
<feature type="transmembrane region" description="Helical" evidence="7">
    <location>
        <begin position="319"/>
        <end position="341"/>
    </location>
</feature>
<name>A0A1M4UZT3_9BACL</name>
<dbReference type="GO" id="GO:0051301">
    <property type="term" value="P:cell division"/>
    <property type="evidence" value="ECO:0007669"/>
    <property type="project" value="UniProtKB-KW"/>
</dbReference>
<proteinExistence type="inferred from homology"/>
<feature type="transmembrane region" description="Helical" evidence="7">
    <location>
        <begin position="217"/>
        <end position="237"/>
    </location>
</feature>
<feature type="binding site" evidence="9">
    <location>
        <position position="248"/>
    </location>
    <ligand>
        <name>Mg(2+)</name>
        <dbReference type="ChEBI" id="CHEBI:18420"/>
    </ligand>
</feature>
<keyword evidence="7" id="KW-0961">Cell wall biogenesis/degradation</keyword>
<comment type="subcellular location">
    <subcellularLocation>
        <location evidence="7">Cell membrane</location>
        <topology evidence="7">Multi-pass membrane protein</topology>
    </subcellularLocation>
    <subcellularLocation>
        <location evidence="1">Membrane</location>
        <topology evidence="1">Multi-pass membrane protein</topology>
    </subcellularLocation>
</comment>
<evidence type="ECO:0000256" key="8">
    <source>
        <dbReference type="NCBIfam" id="TIGR00445"/>
    </source>
</evidence>
<dbReference type="RefSeq" id="WP_073153210.1">
    <property type="nucleotide sequence ID" value="NZ_FQVL01000002.1"/>
</dbReference>
<feature type="binding site" evidence="9">
    <location>
        <position position="188"/>
    </location>
    <ligand>
        <name>Mg(2+)</name>
        <dbReference type="ChEBI" id="CHEBI:18420"/>
    </ligand>
</feature>
<comment type="function">
    <text evidence="7">Catalyzes the initial step of the lipid cycle reactions in the biosynthesis of the cell wall peptidoglycan: transfers peptidoglycan precursor phospho-MurNAc-pentapeptide from UDP-MurNAc-pentapeptide onto the lipid carrier undecaprenyl phosphate, yielding undecaprenyl-pyrophosphoryl-MurNAc-pentapeptide, known as lipid I.</text>
</comment>
<dbReference type="InterPro" id="IPR003524">
    <property type="entry name" value="PNAcMuramoyl-5peptid_Trfase"/>
</dbReference>
<keyword evidence="7 9" id="KW-0460">Magnesium</keyword>
<evidence type="ECO:0000256" key="4">
    <source>
        <dbReference type="ARBA" id="ARBA00022692"/>
    </source>
</evidence>
<feature type="transmembrane region" description="Helical" evidence="7">
    <location>
        <begin position="60"/>
        <end position="81"/>
    </location>
</feature>
<evidence type="ECO:0000256" key="2">
    <source>
        <dbReference type="ARBA" id="ARBA00005583"/>
    </source>
</evidence>
<evidence type="ECO:0000256" key="3">
    <source>
        <dbReference type="ARBA" id="ARBA00022679"/>
    </source>
</evidence>
<keyword evidence="6 7" id="KW-0472">Membrane</keyword>
<dbReference type="PANTHER" id="PTHR22926:SF5">
    <property type="entry name" value="PHOSPHO-N-ACETYLMURAMOYL-PENTAPEPTIDE-TRANSFERASE HOMOLOG"/>
    <property type="match status" value="1"/>
</dbReference>
<keyword evidence="3 7" id="KW-0808">Transferase</keyword>
<dbReference type="Proteomes" id="UP000184476">
    <property type="component" value="Unassembled WGS sequence"/>
</dbReference>
<feature type="transmembrane region" description="Helical" evidence="7">
    <location>
        <begin position="193"/>
        <end position="211"/>
    </location>
</feature>
<comment type="similarity">
    <text evidence="2 7">Belongs to the glycosyltransferase 4 family. MraY subfamily.</text>
</comment>
<dbReference type="NCBIfam" id="TIGR00445">
    <property type="entry name" value="mraY"/>
    <property type="match status" value="1"/>
</dbReference>
<protein>
    <recommendedName>
        <fullName evidence="7 8">Phospho-N-acetylmuramoyl-pentapeptide-transferase</fullName>
        <ecNumber evidence="7 8">2.7.8.13</ecNumber>
    </recommendedName>
    <alternativeName>
        <fullName evidence="7">UDP-MurNAc-pentapeptide phosphotransferase</fullName>
    </alternativeName>
</protein>
<dbReference type="GO" id="GO:0051992">
    <property type="term" value="F:UDP-N-acetylmuramoyl-L-alanyl-D-glutamyl-meso-2,6-diaminopimelyl-D-alanyl-D-alanine:undecaprenyl-phosphate transferase activity"/>
    <property type="evidence" value="ECO:0007669"/>
    <property type="project" value="RHEA"/>
</dbReference>
<evidence type="ECO:0000256" key="1">
    <source>
        <dbReference type="ARBA" id="ARBA00004141"/>
    </source>
</evidence>
<dbReference type="STRING" id="112248.SAMN05444392_102100"/>
<feature type="transmembrane region" description="Helical" evidence="7">
    <location>
        <begin position="244"/>
        <end position="264"/>
    </location>
</feature>
<dbReference type="UniPathway" id="UPA00219"/>
<keyword evidence="4 7" id="KW-0812">Transmembrane</keyword>
<dbReference type="CDD" id="cd06852">
    <property type="entry name" value="GT_MraY"/>
    <property type="match status" value="1"/>
</dbReference>
<evidence type="ECO:0000256" key="7">
    <source>
        <dbReference type="HAMAP-Rule" id="MF_00038"/>
    </source>
</evidence>
<dbReference type="InterPro" id="IPR000715">
    <property type="entry name" value="Glycosyl_transferase_4"/>
</dbReference>
<sequence length="342" mass="37305">MSNIDIRIILIPLAVAFGIGVLLGPMVIPMLRRLKFGQSIREEGPEAHLKKAGTPTMGGAIILIAILLTALPFSSFVLLNLNHKEYAINSDLFFLLFATMGYGIIGFLDDYIKVVMKRSLGLTANQKLLGQLFIGLVLFWVLMEVRVYQPDKYIFSVTIPGTGLAIELNWLYLPLLLLMMIGSSNAVNLTDGLDGLLAGTAAVAYGAYAVIGMVQSNYTVAIFSISVVGALLGFLVYNAHPAKVFMGDTGSLALGGGLAALAVITKTELLLPIIGGVFVVETLSVMIQVMSFKTRGRRIFRMSPLHHHFELVGWSEWRVVTTFWFVGLLLAGFGVYIEVFIR</sequence>
<comment type="cofactor">
    <cofactor evidence="7 9">
        <name>Mg(2+)</name>
        <dbReference type="ChEBI" id="CHEBI:18420"/>
    </cofactor>
</comment>
<feature type="transmembrane region" description="Helical" evidence="7">
    <location>
        <begin position="128"/>
        <end position="147"/>
    </location>
</feature>